<evidence type="ECO:0000256" key="7">
    <source>
        <dbReference type="ARBA" id="ARBA00023306"/>
    </source>
</evidence>
<dbReference type="RefSeq" id="XP_011640708.1">
    <property type="nucleotide sequence ID" value="XM_011642406.2"/>
</dbReference>
<keyword evidence="4" id="KW-0132">Cell division</keyword>
<evidence type="ECO:0000256" key="1">
    <source>
        <dbReference type="ARBA" id="ARBA00004584"/>
    </source>
</evidence>
<reference evidence="12" key="1">
    <citation type="submission" date="2025-08" db="UniProtKB">
        <authorList>
            <consortium name="RefSeq"/>
        </authorList>
    </citation>
    <scope>IDENTIFICATION</scope>
</reference>
<dbReference type="Proteomes" id="UP000504615">
    <property type="component" value="Unplaced"/>
</dbReference>
<name>A0A6I9WDY0_9HYME</name>
<comment type="similarity">
    <text evidence="2">Belongs to the NUF2 family.</text>
</comment>
<dbReference type="Gene3D" id="1.10.418.60">
    <property type="entry name" value="Ncd80 complex, Nuf2 subunit"/>
    <property type="match status" value="1"/>
</dbReference>
<evidence type="ECO:0000256" key="4">
    <source>
        <dbReference type="ARBA" id="ARBA00022618"/>
    </source>
</evidence>
<dbReference type="GO" id="GO:0051301">
    <property type="term" value="P:cell division"/>
    <property type="evidence" value="ECO:0007669"/>
    <property type="project" value="UniProtKB-KW"/>
</dbReference>
<accession>A0A6I9WDY0</accession>
<evidence type="ECO:0000313" key="11">
    <source>
        <dbReference type="Proteomes" id="UP000504615"/>
    </source>
</evidence>
<keyword evidence="6 9" id="KW-0175">Coiled coil</keyword>
<proteinExistence type="inferred from homology"/>
<protein>
    <submittedName>
        <fullName evidence="12">LOW QUALITY PROTEIN: interaptin-like</fullName>
    </submittedName>
</protein>
<dbReference type="GeneID" id="105429437"/>
<evidence type="ECO:0000313" key="12">
    <source>
        <dbReference type="RefSeq" id="XP_011640708.1"/>
    </source>
</evidence>
<evidence type="ECO:0000256" key="5">
    <source>
        <dbReference type="ARBA" id="ARBA00022776"/>
    </source>
</evidence>
<organism evidence="11 12">
    <name type="scientific">Pogonomyrmex barbatus</name>
    <name type="common">red harvester ant</name>
    <dbReference type="NCBI Taxonomy" id="144034"/>
    <lineage>
        <taxon>Eukaryota</taxon>
        <taxon>Metazoa</taxon>
        <taxon>Ecdysozoa</taxon>
        <taxon>Arthropoda</taxon>
        <taxon>Hexapoda</taxon>
        <taxon>Insecta</taxon>
        <taxon>Pterygota</taxon>
        <taxon>Neoptera</taxon>
        <taxon>Endopterygota</taxon>
        <taxon>Hymenoptera</taxon>
        <taxon>Apocrita</taxon>
        <taxon>Aculeata</taxon>
        <taxon>Formicoidea</taxon>
        <taxon>Formicidae</taxon>
        <taxon>Myrmicinae</taxon>
        <taxon>Pogonomyrmex</taxon>
    </lineage>
</organism>
<keyword evidence="7" id="KW-0131">Cell cycle</keyword>
<dbReference type="GO" id="GO:0031262">
    <property type="term" value="C:Ndc80 complex"/>
    <property type="evidence" value="ECO:0007669"/>
    <property type="project" value="InterPro"/>
</dbReference>
<evidence type="ECO:0000256" key="2">
    <source>
        <dbReference type="ARBA" id="ARBA00005498"/>
    </source>
</evidence>
<dbReference type="KEGG" id="pbar:105429437"/>
<keyword evidence="11" id="KW-1185">Reference proteome</keyword>
<evidence type="ECO:0000256" key="3">
    <source>
        <dbReference type="ARBA" id="ARBA00022454"/>
    </source>
</evidence>
<keyword evidence="5" id="KW-0498">Mitosis</keyword>
<evidence type="ECO:0000256" key="8">
    <source>
        <dbReference type="ARBA" id="ARBA00023328"/>
    </source>
</evidence>
<keyword evidence="8" id="KW-0137">Centromere</keyword>
<feature type="coiled-coil region" evidence="9">
    <location>
        <begin position="251"/>
        <end position="344"/>
    </location>
</feature>
<dbReference type="AlphaFoldDB" id="A0A6I9WDY0"/>
<evidence type="ECO:0000259" key="10">
    <source>
        <dbReference type="Pfam" id="PF03800"/>
    </source>
</evidence>
<dbReference type="InterPro" id="IPR005549">
    <property type="entry name" value="Kinetochore_Nuf2_N"/>
</dbReference>
<comment type="subcellular location">
    <subcellularLocation>
        <location evidence="1">Chromosome</location>
        <location evidence="1">Centromere</location>
    </subcellularLocation>
</comment>
<dbReference type="InterPro" id="IPR038275">
    <property type="entry name" value="Nuf2_N_sf"/>
</dbReference>
<feature type="domain" description="Kinetochore protein Nuf2 N-terminal" evidence="10">
    <location>
        <begin position="2"/>
        <end position="132"/>
    </location>
</feature>
<sequence length="423" mass="49528">MDLSINTIHRILVDAGLPSTIEDLKNPTEKYVVNLLTTFLSHFSIDLGVINQPIAEQLTAMPHYEDSDIINLTNLHAIVAQIFDKIFLSDFCLTDITSPGQKRFRRQVKLISNFVLYAMHKKSEFNDRQNQIQTKSKLVEELKEKKAQTLDSNHDEVMHKAKELSKIERLENEIQCVQLKVEKFNKRKSELKVIKIDVEKENQKAKELCGSIRISAAELSKKITEIQAEIVHSPEKYQIHLDKIKEEHESKMEARDIMQEAIQEKKQTIKQIQDKLHVVQEINEDFSVLRDIYTEQKTKTTKLNDILKKTDSLEKIQNELENKLAMNKDQMNDKKNKLQSYHEEDIVPLSNLYNQLLSEKKVQKATLDTIQNCFKEKCLKKNEFQADVKKTEEETVIFMNNCQKNYDKEIANELELWKAWKEK</sequence>
<evidence type="ECO:0000256" key="9">
    <source>
        <dbReference type="SAM" id="Coils"/>
    </source>
</evidence>
<dbReference type="OrthoDB" id="8194677at2759"/>
<evidence type="ECO:0000256" key="6">
    <source>
        <dbReference type="ARBA" id="ARBA00023054"/>
    </source>
</evidence>
<feature type="coiled-coil region" evidence="9">
    <location>
        <begin position="128"/>
        <end position="187"/>
    </location>
</feature>
<dbReference type="Pfam" id="PF03800">
    <property type="entry name" value="Nuf2"/>
    <property type="match status" value="1"/>
</dbReference>
<keyword evidence="3" id="KW-0158">Chromosome</keyword>
<gene>
    <name evidence="12" type="primary">LOC105429437</name>
</gene>